<feature type="transmembrane region" description="Helical" evidence="10">
    <location>
        <begin position="20"/>
        <end position="40"/>
    </location>
</feature>
<keyword evidence="5 10" id="KW-1133">Transmembrane helix</keyword>
<evidence type="ECO:0000313" key="12">
    <source>
        <dbReference type="EMBL" id="MCX2938769.1"/>
    </source>
</evidence>
<evidence type="ECO:0000256" key="5">
    <source>
        <dbReference type="ARBA" id="ARBA00022989"/>
    </source>
</evidence>
<protein>
    <recommendedName>
        <fullName evidence="3">Probable cytochrome c oxidase subunit 3</fullName>
    </recommendedName>
    <alternativeName>
        <fullName evidence="7">Cytochrome aa3 subunit 3</fullName>
    </alternativeName>
</protein>
<evidence type="ECO:0000256" key="10">
    <source>
        <dbReference type="SAM" id="Phobius"/>
    </source>
</evidence>
<evidence type="ECO:0000256" key="4">
    <source>
        <dbReference type="ARBA" id="ARBA00022692"/>
    </source>
</evidence>
<proteinExistence type="inferred from homology"/>
<comment type="caution">
    <text evidence="12">The sequence shown here is derived from an EMBL/GenBank/DDBJ whole genome shotgun (WGS) entry which is preliminary data.</text>
</comment>
<dbReference type="Gene3D" id="1.20.120.80">
    <property type="entry name" value="Cytochrome c oxidase, subunit III, four-helix bundle"/>
    <property type="match status" value="1"/>
</dbReference>
<dbReference type="RefSeq" id="WP_265998549.1">
    <property type="nucleotide sequence ID" value="NZ_JAPJDN010000017.1"/>
</dbReference>
<evidence type="ECO:0000256" key="1">
    <source>
        <dbReference type="ARBA" id="ARBA00004141"/>
    </source>
</evidence>
<dbReference type="PANTHER" id="PTHR11403">
    <property type="entry name" value="CYTOCHROME C OXIDASE SUBUNIT III"/>
    <property type="match status" value="1"/>
</dbReference>
<dbReference type="SUPFAM" id="SSF81452">
    <property type="entry name" value="Cytochrome c oxidase subunit III-like"/>
    <property type="match status" value="1"/>
</dbReference>
<evidence type="ECO:0000256" key="2">
    <source>
        <dbReference type="ARBA" id="ARBA00010581"/>
    </source>
</evidence>
<evidence type="ECO:0000256" key="6">
    <source>
        <dbReference type="ARBA" id="ARBA00023136"/>
    </source>
</evidence>
<feature type="domain" description="Heme-copper oxidase subunit III family profile" evidence="11">
    <location>
        <begin position="19"/>
        <end position="195"/>
    </location>
</feature>
<evidence type="ECO:0000256" key="9">
    <source>
        <dbReference type="RuleBase" id="RU003376"/>
    </source>
</evidence>
<evidence type="ECO:0000256" key="7">
    <source>
        <dbReference type="ARBA" id="ARBA00031400"/>
    </source>
</evidence>
<evidence type="ECO:0000259" key="11">
    <source>
        <dbReference type="PROSITE" id="PS50253"/>
    </source>
</evidence>
<dbReference type="EMBL" id="JAPJDO010000017">
    <property type="protein sequence ID" value="MCX2938769.1"/>
    <property type="molecule type" value="Genomic_DNA"/>
</dbReference>
<keyword evidence="6 10" id="KW-0472">Membrane</keyword>
<keyword evidence="4 9" id="KW-0812">Transmembrane</keyword>
<comment type="catalytic activity">
    <reaction evidence="8">
        <text>4 Fe(II)-[cytochrome c] + O2 + 8 H(+)(in) = 4 Fe(III)-[cytochrome c] + 2 H2O + 4 H(+)(out)</text>
        <dbReference type="Rhea" id="RHEA:11436"/>
        <dbReference type="Rhea" id="RHEA-COMP:10350"/>
        <dbReference type="Rhea" id="RHEA-COMP:14399"/>
        <dbReference type="ChEBI" id="CHEBI:15377"/>
        <dbReference type="ChEBI" id="CHEBI:15378"/>
        <dbReference type="ChEBI" id="CHEBI:15379"/>
        <dbReference type="ChEBI" id="CHEBI:29033"/>
        <dbReference type="ChEBI" id="CHEBI:29034"/>
        <dbReference type="EC" id="7.1.1.9"/>
    </reaction>
</comment>
<evidence type="ECO:0000256" key="3">
    <source>
        <dbReference type="ARBA" id="ARBA00022347"/>
    </source>
</evidence>
<feature type="transmembrane region" description="Helical" evidence="10">
    <location>
        <begin position="93"/>
        <end position="110"/>
    </location>
</feature>
<comment type="subcellular location">
    <subcellularLocation>
        <location evidence="9">Cell membrane</location>
        <topology evidence="9">Multi-pass membrane protein</topology>
    </subcellularLocation>
    <subcellularLocation>
        <location evidence="1">Membrane</location>
        <topology evidence="1">Multi-pass membrane protein</topology>
    </subcellularLocation>
</comment>
<feature type="transmembrane region" description="Helical" evidence="10">
    <location>
        <begin position="174"/>
        <end position="193"/>
    </location>
</feature>
<evidence type="ECO:0000256" key="8">
    <source>
        <dbReference type="ARBA" id="ARBA00047816"/>
    </source>
</evidence>
<comment type="similarity">
    <text evidence="2 9">Belongs to the cytochrome c oxidase subunit 3 family.</text>
</comment>
<name>A0ABT3SI26_9MYCO</name>
<gene>
    <name evidence="12" type="ORF">ORI27_18880</name>
</gene>
<dbReference type="Pfam" id="PF00510">
    <property type="entry name" value="COX3"/>
    <property type="match status" value="1"/>
</dbReference>
<keyword evidence="13" id="KW-1185">Reference proteome</keyword>
<accession>A0ABT3SI26</accession>
<dbReference type="CDD" id="cd02862">
    <property type="entry name" value="NorE_like"/>
    <property type="match status" value="1"/>
</dbReference>
<organism evidence="12 13">
    <name type="scientific">Mycobacterium pinniadriaticum</name>
    <dbReference type="NCBI Taxonomy" id="2994102"/>
    <lineage>
        <taxon>Bacteria</taxon>
        <taxon>Bacillati</taxon>
        <taxon>Actinomycetota</taxon>
        <taxon>Actinomycetes</taxon>
        <taxon>Mycobacteriales</taxon>
        <taxon>Mycobacteriaceae</taxon>
        <taxon>Mycobacterium</taxon>
    </lineage>
</organism>
<dbReference type="InterPro" id="IPR035973">
    <property type="entry name" value="Cyt_c_oxidase_su3-like_sf"/>
</dbReference>
<reference evidence="12 13" key="1">
    <citation type="submission" date="2022-11" db="EMBL/GenBank/DDBJ databases">
        <title>Mycobacterium sp. nov.</title>
        <authorList>
            <person name="Papic B."/>
            <person name="Spicic S."/>
            <person name="Duvnjak S."/>
        </authorList>
    </citation>
    <scope>NUCLEOTIDE SEQUENCE [LARGE SCALE GENOMIC DNA]</scope>
    <source>
        <strain evidence="12 13">CVI_P4</strain>
    </source>
</reference>
<sequence length="197" mass="21866">MTQLAALSDRTRRLTGLDGIWVLIGADSVVFAILFASFMAERRHDPGIFEASRQTLNADLGGVDTLILLTSSWLVAMAIQALKQDQTERVSRFLLAGALTGVLFVASKAVEYAGTIAHGITPATNSFYMWYFTLTGIHLLHVVMGIALLSFVWLRSRRGLYGRDNAELPESVAVFWHLVDYVWIVLFPLLYLMKAAT</sequence>
<feature type="transmembrane region" description="Helical" evidence="10">
    <location>
        <begin position="60"/>
        <end position="81"/>
    </location>
</feature>
<dbReference type="Proteomes" id="UP001300745">
    <property type="component" value="Unassembled WGS sequence"/>
</dbReference>
<feature type="transmembrane region" description="Helical" evidence="10">
    <location>
        <begin position="130"/>
        <end position="154"/>
    </location>
</feature>
<dbReference type="PANTHER" id="PTHR11403:SF6">
    <property type="entry name" value="NITRIC OXIDE REDUCTASE SUBUNIT E"/>
    <property type="match status" value="1"/>
</dbReference>
<dbReference type="InterPro" id="IPR000298">
    <property type="entry name" value="Cyt_c_oxidase-like_su3"/>
</dbReference>
<dbReference type="InterPro" id="IPR013833">
    <property type="entry name" value="Cyt_c_oxidase_su3_a-hlx"/>
</dbReference>
<evidence type="ECO:0000313" key="13">
    <source>
        <dbReference type="Proteomes" id="UP001300745"/>
    </source>
</evidence>
<dbReference type="PROSITE" id="PS50253">
    <property type="entry name" value="COX3"/>
    <property type="match status" value="1"/>
</dbReference>
<dbReference type="InterPro" id="IPR024791">
    <property type="entry name" value="Cyt_c/ubiquinol_Oxase_su3"/>
</dbReference>